<proteinExistence type="predicted"/>
<dbReference type="OrthoDB" id="10334399at2759"/>
<evidence type="ECO:0000313" key="3">
    <source>
        <dbReference type="Proteomes" id="UP001107558"/>
    </source>
</evidence>
<evidence type="ECO:0008006" key="4">
    <source>
        <dbReference type="Google" id="ProtNLM"/>
    </source>
</evidence>
<accession>A0A9J6BQQ7</accession>
<evidence type="ECO:0000256" key="1">
    <source>
        <dbReference type="SAM" id="SignalP"/>
    </source>
</evidence>
<feature type="chain" id="PRO_5039946432" description="Protease inhibitor" evidence="1">
    <location>
        <begin position="18"/>
        <end position="166"/>
    </location>
</feature>
<comment type="caution">
    <text evidence="2">The sequence shown here is derived from an EMBL/GenBank/DDBJ whole genome shotgun (WGS) entry which is preliminary data.</text>
</comment>
<feature type="signal peptide" evidence="1">
    <location>
        <begin position="1"/>
        <end position="17"/>
    </location>
</feature>
<dbReference type="Proteomes" id="UP001107558">
    <property type="component" value="Chromosome 3"/>
</dbReference>
<organism evidence="2 3">
    <name type="scientific">Polypedilum vanderplanki</name>
    <name type="common">Sleeping chironomid midge</name>
    <dbReference type="NCBI Taxonomy" id="319348"/>
    <lineage>
        <taxon>Eukaryota</taxon>
        <taxon>Metazoa</taxon>
        <taxon>Ecdysozoa</taxon>
        <taxon>Arthropoda</taxon>
        <taxon>Hexapoda</taxon>
        <taxon>Insecta</taxon>
        <taxon>Pterygota</taxon>
        <taxon>Neoptera</taxon>
        <taxon>Endopterygota</taxon>
        <taxon>Diptera</taxon>
        <taxon>Nematocera</taxon>
        <taxon>Chironomoidea</taxon>
        <taxon>Chironomidae</taxon>
        <taxon>Chironominae</taxon>
        <taxon>Polypedilum</taxon>
        <taxon>Polypedilum</taxon>
    </lineage>
</organism>
<dbReference type="AlphaFoldDB" id="A0A9J6BQQ7"/>
<name>A0A9J6BQQ7_POLVA</name>
<dbReference type="Gene3D" id="2.10.25.10">
    <property type="entry name" value="Laminin"/>
    <property type="match status" value="1"/>
</dbReference>
<reference evidence="2" key="1">
    <citation type="submission" date="2021-03" db="EMBL/GenBank/DDBJ databases">
        <title>Chromosome level genome of the anhydrobiotic midge Polypedilum vanderplanki.</title>
        <authorList>
            <person name="Yoshida Y."/>
            <person name="Kikawada T."/>
            <person name="Gusev O."/>
        </authorList>
    </citation>
    <scope>NUCLEOTIDE SEQUENCE</scope>
    <source>
        <strain evidence="2">NIAS01</strain>
        <tissue evidence="2">Whole body or cell culture</tissue>
    </source>
</reference>
<keyword evidence="3" id="KW-1185">Reference proteome</keyword>
<dbReference type="EMBL" id="JADBJN010000003">
    <property type="protein sequence ID" value="KAG5671763.1"/>
    <property type="molecule type" value="Genomic_DNA"/>
</dbReference>
<gene>
    <name evidence="2" type="ORF">PVAND_001942</name>
</gene>
<protein>
    <recommendedName>
        <fullName evidence="4">Protease inhibitor</fullName>
    </recommendedName>
</protein>
<sequence length="166" mass="18352">MKFLFFVILIFWSFIEAKKCISVEDEKQPKCPKGEIYQINGPGPFCYATCCGPRGPPCRMDTFTTGCFCKDPNTIKVFPVANNSLADPNNPCVKDCSKVNCAKAACTGKNEEWRECGPTSMCDTQVCRGMMPICTEEDAKICVAGCFCKPGFYRFGECIAECPLLP</sequence>
<keyword evidence="1" id="KW-0732">Signal</keyword>
<evidence type="ECO:0000313" key="2">
    <source>
        <dbReference type="EMBL" id="KAG5671763.1"/>
    </source>
</evidence>